<accession>Q69XX9</accession>
<protein>
    <submittedName>
        <fullName evidence="2">Uncharacterized protein</fullName>
    </submittedName>
</protein>
<gene>
    <name evidence="2" type="primary">P0633D04.34</name>
</gene>
<evidence type="ECO:0000256" key="1">
    <source>
        <dbReference type="SAM" id="MobiDB-lite"/>
    </source>
</evidence>
<evidence type="ECO:0000313" key="2">
    <source>
        <dbReference type="EMBL" id="BAD35348.1"/>
    </source>
</evidence>
<organism evidence="2 3">
    <name type="scientific">Oryza sativa subsp. japonica</name>
    <name type="common">Rice</name>
    <dbReference type="NCBI Taxonomy" id="39947"/>
    <lineage>
        <taxon>Eukaryota</taxon>
        <taxon>Viridiplantae</taxon>
        <taxon>Streptophyta</taxon>
        <taxon>Embryophyta</taxon>
        <taxon>Tracheophyta</taxon>
        <taxon>Spermatophyta</taxon>
        <taxon>Magnoliopsida</taxon>
        <taxon>Liliopsida</taxon>
        <taxon>Poales</taxon>
        <taxon>Poaceae</taxon>
        <taxon>BOP clade</taxon>
        <taxon>Oryzoideae</taxon>
        <taxon>Oryzeae</taxon>
        <taxon>Oryzinae</taxon>
        <taxon>Oryza</taxon>
        <taxon>Oryza sativa</taxon>
    </lineage>
</organism>
<feature type="compositionally biased region" description="Basic and acidic residues" evidence="1">
    <location>
        <begin position="24"/>
        <end position="37"/>
    </location>
</feature>
<sequence length="87" mass="9870">MDSMEEVAFSNVGQLQESTEVGDDTVHSDPRDSEKRSKGMLIRLVVARWAGRTLAGRGRREENGPVQLWAEARNGLKMAQRERRVFI</sequence>
<feature type="region of interest" description="Disordered" evidence="1">
    <location>
        <begin position="1"/>
        <end position="38"/>
    </location>
</feature>
<dbReference type="EMBL" id="AP003528">
    <property type="protein sequence ID" value="BAD35348.1"/>
    <property type="molecule type" value="Genomic_DNA"/>
</dbReference>
<evidence type="ECO:0000313" key="3">
    <source>
        <dbReference type="Proteomes" id="UP000000763"/>
    </source>
</evidence>
<reference evidence="3" key="2">
    <citation type="journal article" date="2008" name="Nucleic Acids Res.">
        <title>The rice annotation project database (RAP-DB): 2008 update.</title>
        <authorList>
            <consortium name="The rice annotation project (RAP)"/>
        </authorList>
    </citation>
    <scope>GENOME REANNOTATION</scope>
    <source>
        <strain evidence="3">cv. Nipponbare</strain>
    </source>
</reference>
<reference evidence="3" key="1">
    <citation type="journal article" date="2005" name="Nature">
        <title>The map-based sequence of the rice genome.</title>
        <authorList>
            <consortium name="International rice genome sequencing project (IRGSP)"/>
            <person name="Matsumoto T."/>
            <person name="Wu J."/>
            <person name="Kanamori H."/>
            <person name="Katayose Y."/>
            <person name="Fujisawa M."/>
            <person name="Namiki N."/>
            <person name="Mizuno H."/>
            <person name="Yamamoto K."/>
            <person name="Antonio B.A."/>
            <person name="Baba T."/>
            <person name="Sakata K."/>
            <person name="Nagamura Y."/>
            <person name="Aoki H."/>
            <person name="Arikawa K."/>
            <person name="Arita K."/>
            <person name="Bito T."/>
            <person name="Chiden Y."/>
            <person name="Fujitsuka N."/>
            <person name="Fukunaka R."/>
            <person name="Hamada M."/>
            <person name="Harada C."/>
            <person name="Hayashi A."/>
            <person name="Hijishita S."/>
            <person name="Honda M."/>
            <person name="Hosokawa S."/>
            <person name="Ichikawa Y."/>
            <person name="Idonuma A."/>
            <person name="Iijima M."/>
            <person name="Ikeda M."/>
            <person name="Ikeno M."/>
            <person name="Ito K."/>
            <person name="Ito S."/>
            <person name="Ito T."/>
            <person name="Ito Y."/>
            <person name="Ito Y."/>
            <person name="Iwabuchi A."/>
            <person name="Kamiya K."/>
            <person name="Karasawa W."/>
            <person name="Kurita K."/>
            <person name="Katagiri S."/>
            <person name="Kikuta A."/>
            <person name="Kobayashi H."/>
            <person name="Kobayashi N."/>
            <person name="Machita K."/>
            <person name="Maehara T."/>
            <person name="Masukawa M."/>
            <person name="Mizubayashi T."/>
            <person name="Mukai Y."/>
            <person name="Nagasaki H."/>
            <person name="Nagata Y."/>
            <person name="Naito S."/>
            <person name="Nakashima M."/>
            <person name="Nakama Y."/>
            <person name="Nakamichi Y."/>
            <person name="Nakamura M."/>
            <person name="Meguro A."/>
            <person name="Negishi M."/>
            <person name="Ohta I."/>
            <person name="Ohta T."/>
            <person name="Okamoto M."/>
            <person name="Ono N."/>
            <person name="Saji S."/>
            <person name="Sakaguchi M."/>
            <person name="Sakai K."/>
            <person name="Shibata M."/>
            <person name="Shimokawa T."/>
            <person name="Song J."/>
            <person name="Takazaki Y."/>
            <person name="Terasawa K."/>
            <person name="Tsugane M."/>
            <person name="Tsuji K."/>
            <person name="Ueda S."/>
            <person name="Waki K."/>
            <person name="Yamagata H."/>
            <person name="Yamamoto M."/>
            <person name="Yamamoto S."/>
            <person name="Yamane H."/>
            <person name="Yoshiki S."/>
            <person name="Yoshihara R."/>
            <person name="Yukawa K."/>
            <person name="Zhong H."/>
            <person name="Yano M."/>
            <person name="Yuan Q."/>
            <person name="Ouyang S."/>
            <person name="Liu J."/>
            <person name="Jones K.M."/>
            <person name="Gansberger K."/>
            <person name="Moffat K."/>
            <person name="Hill J."/>
            <person name="Bera J."/>
            <person name="Fadrosh D."/>
            <person name="Jin S."/>
            <person name="Johri S."/>
            <person name="Kim M."/>
            <person name="Overton L."/>
            <person name="Reardon M."/>
            <person name="Tsitrin T."/>
            <person name="Vuong H."/>
            <person name="Weaver B."/>
            <person name="Ciecko A."/>
            <person name="Tallon L."/>
            <person name="Jackson J."/>
            <person name="Pai G."/>
            <person name="Aken S.V."/>
            <person name="Utterback T."/>
            <person name="Reidmuller S."/>
            <person name="Feldblyum T."/>
            <person name="Hsiao J."/>
            <person name="Zismann V."/>
            <person name="Iobst S."/>
            <person name="de Vazeille A.R."/>
            <person name="Buell C.R."/>
            <person name="Ying K."/>
            <person name="Li Y."/>
            <person name="Lu T."/>
            <person name="Huang Y."/>
            <person name="Zhao Q."/>
            <person name="Feng Q."/>
            <person name="Zhang L."/>
            <person name="Zhu J."/>
            <person name="Weng Q."/>
            <person name="Mu J."/>
            <person name="Lu Y."/>
            <person name="Fan D."/>
            <person name="Liu Y."/>
            <person name="Guan J."/>
            <person name="Zhang Y."/>
            <person name="Yu S."/>
            <person name="Liu X."/>
            <person name="Zhang Y."/>
            <person name="Hong G."/>
            <person name="Han B."/>
            <person name="Choisne N."/>
            <person name="Demange N."/>
            <person name="Orjeda G."/>
            <person name="Samain S."/>
            <person name="Cattolico L."/>
            <person name="Pelletier E."/>
            <person name="Couloux A."/>
            <person name="Segurens B."/>
            <person name="Wincker P."/>
            <person name="D'Hont A."/>
            <person name="Scarpelli C."/>
            <person name="Weissenbach J."/>
            <person name="Salanoubat M."/>
            <person name="Quetier F."/>
            <person name="Yu Y."/>
            <person name="Kim H.R."/>
            <person name="Rambo T."/>
            <person name="Currie J."/>
            <person name="Collura K."/>
            <person name="Luo M."/>
            <person name="Yang T."/>
            <person name="Ammiraju J.S.S."/>
            <person name="Engler F."/>
            <person name="Soderlund C."/>
            <person name="Wing R.A."/>
            <person name="Palmer L.E."/>
            <person name="de la Bastide M."/>
            <person name="Spiegel L."/>
            <person name="Nascimento L."/>
            <person name="Zutavern T."/>
            <person name="O'Shaughnessy A."/>
            <person name="Dike S."/>
            <person name="Dedhia N."/>
            <person name="Preston R."/>
            <person name="Balija V."/>
            <person name="McCombie W.R."/>
            <person name="Chow T."/>
            <person name="Chen H."/>
            <person name="Chung M."/>
            <person name="Chen C."/>
            <person name="Shaw J."/>
            <person name="Wu H."/>
            <person name="Hsiao K."/>
            <person name="Chao Y."/>
            <person name="Chu M."/>
            <person name="Cheng C."/>
            <person name="Hour A."/>
            <person name="Lee P."/>
            <person name="Lin S."/>
            <person name="Lin Y."/>
            <person name="Liou J."/>
            <person name="Liu S."/>
            <person name="Hsing Y."/>
            <person name="Raghuvanshi S."/>
            <person name="Mohanty A."/>
            <person name="Bharti A.K."/>
            <person name="Gaur A."/>
            <person name="Gupta V."/>
            <person name="Kumar D."/>
            <person name="Ravi V."/>
            <person name="Vij S."/>
            <person name="Kapur A."/>
            <person name="Khurana P."/>
            <person name="Khurana P."/>
            <person name="Khurana J.P."/>
            <person name="Tyagi A.K."/>
            <person name="Gaikwad K."/>
            <person name="Singh A."/>
            <person name="Dalal V."/>
            <person name="Srivastava S."/>
            <person name="Dixit A."/>
            <person name="Pal A.K."/>
            <person name="Ghazi I.A."/>
            <person name="Yadav M."/>
            <person name="Pandit A."/>
            <person name="Bhargava A."/>
            <person name="Sureshbabu K."/>
            <person name="Batra K."/>
            <person name="Sharma T.R."/>
            <person name="Mohapatra T."/>
            <person name="Singh N.K."/>
            <person name="Messing J."/>
            <person name="Nelson A.B."/>
            <person name="Fuks G."/>
            <person name="Kavchok S."/>
            <person name="Keizer G."/>
            <person name="Linton E."/>
            <person name="Llaca V."/>
            <person name="Song R."/>
            <person name="Tanyolac B."/>
            <person name="Young S."/>
            <person name="Ho-Il K."/>
            <person name="Hahn J.H."/>
            <person name="Sangsakoo G."/>
            <person name="Vanavichit A."/>
            <person name="de Mattos Luiz.A.T."/>
            <person name="Zimmer P.D."/>
            <person name="Malone G."/>
            <person name="Dellagostin O."/>
            <person name="de Oliveira A.C."/>
            <person name="Bevan M."/>
            <person name="Bancroft I."/>
            <person name="Minx P."/>
            <person name="Cordum H."/>
            <person name="Wilson R."/>
            <person name="Cheng Z."/>
            <person name="Jin W."/>
            <person name="Jiang J."/>
            <person name="Leong S.A."/>
            <person name="Iwama H."/>
            <person name="Gojobori T."/>
            <person name="Itoh T."/>
            <person name="Niimura Y."/>
            <person name="Fujii Y."/>
            <person name="Habara T."/>
            <person name="Sakai H."/>
            <person name="Sato Y."/>
            <person name="Wilson G."/>
            <person name="Kumar K."/>
            <person name="McCouch S."/>
            <person name="Juretic N."/>
            <person name="Hoen D."/>
            <person name="Wright S."/>
            <person name="Bruskiewich R."/>
            <person name="Bureau T."/>
            <person name="Miyao A."/>
            <person name="Hirochika H."/>
            <person name="Nishikawa T."/>
            <person name="Kadowaki K."/>
            <person name="Sugiura M."/>
            <person name="Burr B."/>
            <person name="Sasaki T."/>
        </authorList>
    </citation>
    <scope>NUCLEOTIDE SEQUENCE [LARGE SCALE GENOMIC DNA]</scope>
    <source>
        <strain evidence="3">cv. Nipponbare</strain>
    </source>
</reference>
<dbReference type="AlphaFoldDB" id="Q69XX9"/>
<name>Q69XX9_ORYSJ</name>
<proteinExistence type="predicted"/>
<dbReference type="Proteomes" id="UP000000763">
    <property type="component" value="Chromosome 6"/>
</dbReference>